<dbReference type="SFLD" id="SFLDG01018">
    <property type="entry name" value="Squalene/Phytoene_Synthase_Lik"/>
    <property type="match status" value="1"/>
</dbReference>
<comment type="caution">
    <text evidence="1">The sequence shown here is derived from an EMBL/GenBank/DDBJ whole genome shotgun (WGS) entry which is preliminary data.</text>
</comment>
<organism evidence="1 2">
    <name type="scientific">Trinickia fusca</name>
    <dbReference type="NCBI Taxonomy" id="2419777"/>
    <lineage>
        <taxon>Bacteria</taxon>
        <taxon>Pseudomonadati</taxon>
        <taxon>Pseudomonadota</taxon>
        <taxon>Betaproteobacteria</taxon>
        <taxon>Burkholderiales</taxon>
        <taxon>Burkholderiaceae</taxon>
        <taxon>Trinickia</taxon>
    </lineage>
</organism>
<dbReference type="GO" id="GO:0045338">
    <property type="term" value="P:farnesyl diphosphate metabolic process"/>
    <property type="evidence" value="ECO:0007669"/>
    <property type="project" value="InterPro"/>
</dbReference>
<dbReference type="EMBL" id="RBZV01000009">
    <property type="protein sequence ID" value="RKP45586.1"/>
    <property type="molecule type" value="Genomic_DNA"/>
</dbReference>
<dbReference type="PANTHER" id="PTHR11626:SF2">
    <property type="entry name" value="SQUALENE SYNTHASE"/>
    <property type="match status" value="1"/>
</dbReference>
<evidence type="ECO:0000313" key="1">
    <source>
        <dbReference type="EMBL" id="RKP45586.1"/>
    </source>
</evidence>
<dbReference type="PANTHER" id="PTHR11626">
    <property type="entry name" value="FARNESYL-DIPHOSPHATE FARNESYLTRANSFERASE"/>
    <property type="match status" value="1"/>
</dbReference>
<dbReference type="GO" id="GO:0051996">
    <property type="term" value="F:squalene synthase [NAD(P)H] activity"/>
    <property type="evidence" value="ECO:0007669"/>
    <property type="project" value="InterPro"/>
</dbReference>
<reference evidence="1 2" key="1">
    <citation type="submission" date="2018-10" db="EMBL/GenBank/DDBJ databases">
        <title>Paraburkholderia sp. 7MK8-2, isolated from soil.</title>
        <authorList>
            <person name="Gao Z.-H."/>
            <person name="Qiu L.-H."/>
        </authorList>
    </citation>
    <scope>NUCLEOTIDE SEQUENCE [LARGE SCALE GENOMIC DNA]</scope>
    <source>
        <strain evidence="1 2">7MK8-2</strain>
    </source>
</reference>
<dbReference type="SUPFAM" id="SSF48576">
    <property type="entry name" value="Terpenoid synthases"/>
    <property type="match status" value="1"/>
</dbReference>
<dbReference type="AlphaFoldDB" id="A0A494XAV5"/>
<protein>
    <submittedName>
        <fullName evidence="1">Squalene/phytoene synthase family protein</fullName>
    </submittedName>
</protein>
<dbReference type="RefSeq" id="WP_121280199.1">
    <property type="nucleotide sequence ID" value="NZ_RBZV01000009.1"/>
</dbReference>
<dbReference type="CDD" id="cd00683">
    <property type="entry name" value="Trans_IPPS_HH"/>
    <property type="match status" value="1"/>
</dbReference>
<dbReference type="Pfam" id="PF00494">
    <property type="entry name" value="SQS_PSY"/>
    <property type="match status" value="1"/>
</dbReference>
<dbReference type="Proteomes" id="UP000280434">
    <property type="component" value="Unassembled WGS sequence"/>
</dbReference>
<dbReference type="Gene3D" id="1.10.600.10">
    <property type="entry name" value="Farnesyl Diphosphate Synthase"/>
    <property type="match status" value="1"/>
</dbReference>
<dbReference type="InterPro" id="IPR008949">
    <property type="entry name" value="Isoprenoid_synthase_dom_sf"/>
</dbReference>
<dbReference type="InterPro" id="IPR002060">
    <property type="entry name" value="Squ/phyt_synthse"/>
</dbReference>
<gene>
    <name evidence="1" type="ORF">D7S89_19805</name>
</gene>
<sequence length="353" mass="39021">MRNSARAFLLGPLLKGVSRSFYLTLRVLPVGMRDPIGLAYLLARAADTIADTSLIAPAQRLELLLALRTQINGTAADDGGALAKRLAVEVAQQQTQSDEKQLLESIGPALVALTQLSDDDRTAVREIVTTLTTGMEFDLRTFPDERSGQLAALREYDELDRYTYLVAGCVGEFWTKMTYAHMPGTLRGDPATLMQRGIRFGKALQMTNILRDCAKDLRIGRCYLPQTMLAQFDLTPTDLLASDASPRAQPLMLALVRKTLEHYRAAADYTFALGPLSIRLRLACLWPILIGLETMLLLVRNPHWLDAGKASKVPRGDVYRIIARSVLLVVSERSLRKWIDAQFAAIEAHLAGS</sequence>
<evidence type="ECO:0000313" key="2">
    <source>
        <dbReference type="Proteomes" id="UP000280434"/>
    </source>
</evidence>
<dbReference type="GO" id="GO:0016114">
    <property type="term" value="P:terpenoid biosynthetic process"/>
    <property type="evidence" value="ECO:0007669"/>
    <property type="project" value="UniProtKB-ARBA"/>
</dbReference>
<keyword evidence="2" id="KW-1185">Reference proteome</keyword>
<dbReference type="InterPro" id="IPR033904">
    <property type="entry name" value="Trans_IPPS_HH"/>
</dbReference>
<dbReference type="OrthoDB" id="9807580at2"/>
<dbReference type="SFLD" id="SFLDS00005">
    <property type="entry name" value="Isoprenoid_Synthase_Type_I"/>
    <property type="match status" value="1"/>
</dbReference>
<dbReference type="InterPro" id="IPR044844">
    <property type="entry name" value="Trans_IPPS_euk-type"/>
</dbReference>
<proteinExistence type="predicted"/>
<name>A0A494XAV5_9BURK</name>
<accession>A0A494XAV5</accession>